<dbReference type="PANTHER" id="PTHR21563:SF3">
    <property type="entry name" value="ZINC FINGER C3H1 DOMAIN-CONTAINING PROTEIN"/>
    <property type="match status" value="1"/>
</dbReference>
<gene>
    <name evidence="2" type="ORF">EJ08DRAFT_587413</name>
</gene>
<comment type="caution">
    <text evidence="2">The sequence shown here is derived from an EMBL/GenBank/DDBJ whole genome shotgun (WGS) entry which is preliminary data.</text>
</comment>
<reference evidence="2" key="1">
    <citation type="journal article" date="2020" name="Stud. Mycol.">
        <title>101 Dothideomycetes genomes: a test case for predicting lifestyles and emergence of pathogens.</title>
        <authorList>
            <person name="Haridas S."/>
            <person name="Albert R."/>
            <person name="Binder M."/>
            <person name="Bloem J."/>
            <person name="Labutti K."/>
            <person name="Salamov A."/>
            <person name="Andreopoulos B."/>
            <person name="Baker S."/>
            <person name="Barry K."/>
            <person name="Bills G."/>
            <person name="Bluhm B."/>
            <person name="Cannon C."/>
            <person name="Castanera R."/>
            <person name="Culley D."/>
            <person name="Daum C."/>
            <person name="Ezra D."/>
            <person name="Gonzalez J."/>
            <person name="Henrissat B."/>
            <person name="Kuo A."/>
            <person name="Liang C."/>
            <person name="Lipzen A."/>
            <person name="Lutzoni F."/>
            <person name="Magnuson J."/>
            <person name="Mondo S."/>
            <person name="Nolan M."/>
            <person name="Ohm R."/>
            <person name="Pangilinan J."/>
            <person name="Park H.-J."/>
            <person name="Ramirez L."/>
            <person name="Alfaro M."/>
            <person name="Sun H."/>
            <person name="Tritt A."/>
            <person name="Yoshinaga Y."/>
            <person name="Zwiers L.-H."/>
            <person name="Turgeon B."/>
            <person name="Goodwin S."/>
            <person name="Spatafora J."/>
            <person name="Crous P."/>
            <person name="Grigoriev I."/>
        </authorList>
    </citation>
    <scope>NUCLEOTIDE SEQUENCE</scope>
    <source>
        <strain evidence="2">CBS 130266</strain>
    </source>
</reference>
<dbReference type="InterPro" id="IPR039278">
    <property type="entry name" value="Red1"/>
</dbReference>
<evidence type="ECO:0000313" key="2">
    <source>
        <dbReference type="EMBL" id="KAF2431454.1"/>
    </source>
</evidence>
<dbReference type="InterPro" id="IPR019607">
    <property type="entry name" value="Putative_zinc-finger_domain"/>
</dbReference>
<evidence type="ECO:0000259" key="1">
    <source>
        <dbReference type="Pfam" id="PF10650"/>
    </source>
</evidence>
<feature type="domain" description="Putative zinc-finger" evidence="1">
    <location>
        <begin position="34"/>
        <end position="54"/>
    </location>
</feature>
<accession>A0A9P4NSP4</accession>
<dbReference type="Pfam" id="PF10650">
    <property type="entry name" value="zf-C3H1"/>
    <property type="match status" value="1"/>
</dbReference>
<keyword evidence="3" id="KW-1185">Reference proteome</keyword>
<dbReference type="AlphaFoldDB" id="A0A9P4NSP4"/>
<dbReference type="GO" id="GO:0000178">
    <property type="term" value="C:exosome (RNase complex)"/>
    <property type="evidence" value="ECO:0007669"/>
    <property type="project" value="TreeGrafter"/>
</dbReference>
<sequence length="128" mass="14558">MFKAYRYHPQFPTEVSGGVTSLTYSHAIDPSQPLCPIEMVGETCNDAHCNGQHFQTMTIPDNQIIAQLGSLSENDSTNAERREEWSTGLREVIAELRRDSIRDTNIVASRIADFRRKFFNDPTRVLNL</sequence>
<dbReference type="Proteomes" id="UP000800235">
    <property type="component" value="Unassembled WGS sequence"/>
</dbReference>
<dbReference type="OrthoDB" id="1922977at2759"/>
<dbReference type="PANTHER" id="PTHR21563">
    <property type="entry name" value="ZINC FINGER C3H1 DOMAIN-CONTAINING PROTEIN"/>
    <property type="match status" value="1"/>
</dbReference>
<name>A0A9P4NSP4_9PEZI</name>
<organism evidence="2 3">
    <name type="scientific">Tothia fuscella</name>
    <dbReference type="NCBI Taxonomy" id="1048955"/>
    <lineage>
        <taxon>Eukaryota</taxon>
        <taxon>Fungi</taxon>
        <taxon>Dikarya</taxon>
        <taxon>Ascomycota</taxon>
        <taxon>Pezizomycotina</taxon>
        <taxon>Dothideomycetes</taxon>
        <taxon>Pleosporomycetidae</taxon>
        <taxon>Venturiales</taxon>
        <taxon>Cylindrosympodiaceae</taxon>
        <taxon>Tothia</taxon>
    </lineage>
</organism>
<protein>
    <recommendedName>
        <fullName evidence="1">Putative zinc-finger domain-containing protein</fullName>
    </recommendedName>
</protein>
<evidence type="ECO:0000313" key="3">
    <source>
        <dbReference type="Proteomes" id="UP000800235"/>
    </source>
</evidence>
<dbReference type="GO" id="GO:0005634">
    <property type="term" value="C:nucleus"/>
    <property type="evidence" value="ECO:0007669"/>
    <property type="project" value="TreeGrafter"/>
</dbReference>
<proteinExistence type="predicted"/>
<dbReference type="EMBL" id="MU007032">
    <property type="protein sequence ID" value="KAF2431454.1"/>
    <property type="molecule type" value="Genomic_DNA"/>
</dbReference>